<reference evidence="6" key="1">
    <citation type="submission" date="2016-10" db="EMBL/GenBank/DDBJ databases">
        <authorList>
            <person name="Varghese N."/>
            <person name="Submissions S."/>
        </authorList>
    </citation>
    <scope>NUCLEOTIDE SEQUENCE [LARGE SCALE GENOMIC DNA]</scope>
    <source>
        <strain evidence="6">DSM 20403</strain>
    </source>
</reference>
<evidence type="ECO:0000256" key="1">
    <source>
        <dbReference type="ARBA" id="ARBA00022741"/>
    </source>
</evidence>
<evidence type="ECO:0000256" key="2">
    <source>
        <dbReference type="ARBA" id="ARBA00022806"/>
    </source>
</evidence>
<dbReference type="GO" id="GO:0004386">
    <property type="term" value="F:helicase activity"/>
    <property type="evidence" value="ECO:0007669"/>
    <property type="project" value="UniProtKB-KW"/>
</dbReference>
<dbReference type="PIRSF" id="PIRSF031475">
    <property type="entry name" value="UCP031475"/>
    <property type="match status" value="1"/>
</dbReference>
<dbReference type="InterPro" id="IPR016974">
    <property type="entry name" value="Uncharacterised_phage-assoc"/>
</dbReference>
<dbReference type="RefSeq" id="WP_046922178.1">
    <property type="nucleotide sequence ID" value="NZ_AYYL01000014.1"/>
</dbReference>
<dbReference type="OrthoDB" id="2212578at2"/>
<sequence>MELTAENYYDNATSFDYMSTSLYKDFRRCEAFALAKLNGEYMPVMDPTALLVGNYVHSYFESETSHSAFIEKNKDAMMTKSGALRAPYKVGDNMIKCLEADQVFNNLYSVGEKEVIVTGDIFGHQWKGKIDSLNLDKQYFCDIKTTADIHKGFWDKDERRKVPFIKAYGYYIQMAVYTELIKQTFGVECQPFIFAVSKQTPCDHDAFSFNSEQDQEYLKEALEDVKEHQDHIADLIAGRAEPERCGHCEYCRATKQITAFTSAADIEVE</sequence>
<keyword evidence="2" id="KW-0378">Hydrolase</keyword>
<organism evidence="5 6">
    <name type="scientific">Ligilactobacillus ruminis DSM 20403 = NBRC 102161</name>
    <dbReference type="NCBI Taxonomy" id="1423798"/>
    <lineage>
        <taxon>Bacteria</taxon>
        <taxon>Bacillati</taxon>
        <taxon>Bacillota</taxon>
        <taxon>Bacilli</taxon>
        <taxon>Lactobacillales</taxon>
        <taxon>Lactobacillaceae</taxon>
        <taxon>Ligilactobacillus</taxon>
    </lineage>
</organism>
<evidence type="ECO:0000313" key="5">
    <source>
        <dbReference type="EMBL" id="SFG41375.1"/>
    </source>
</evidence>
<evidence type="ECO:0000256" key="3">
    <source>
        <dbReference type="ARBA" id="ARBA00022840"/>
    </source>
</evidence>
<dbReference type="Pfam" id="PF12684">
    <property type="entry name" value="DUF3799"/>
    <property type="match status" value="1"/>
</dbReference>
<proteinExistence type="predicted"/>
<dbReference type="Proteomes" id="UP000182635">
    <property type="component" value="Unassembled WGS sequence"/>
</dbReference>
<evidence type="ECO:0000313" key="6">
    <source>
        <dbReference type="Proteomes" id="UP000182635"/>
    </source>
</evidence>
<dbReference type="InterPro" id="IPR024432">
    <property type="entry name" value="Put_RecE_PDDEXK-like_dom"/>
</dbReference>
<dbReference type="InterPro" id="IPR011604">
    <property type="entry name" value="PDDEXK-like_dom_sf"/>
</dbReference>
<feature type="domain" description="Putative exodeoxyribonuclease 8 PDDEXK-like" evidence="4">
    <location>
        <begin position="19"/>
        <end position="254"/>
    </location>
</feature>
<dbReference type="Gene3D" id="3.90.320.10">
    <property type="match status" value="1"/>
</dbReference>
<dbReference type="AlphaFoldDB" id="A0A1I2RL31"/>
<dbReference type="EMBL" id="FOPI01000018">
    <property type="protein sequence ID" value="SFG41375.1"/>
    <property type="molecule type" value="Genomic_DNA"/>
</dbReference>
<keyword evidence="1" id="KW-0547">Nucleotide-binding</keyword>
<dbReference type="GO" id="GO:0005524">
    <property type="term" value="F:ATP binding"/>
    <property type="evidence" value="ECO:0007669"/>
    <property type="project" value="UniProtKB-KW"/>
</dbReference>
<accession>A0A1I2RL31</accession>
<evidence type="ECO:0000259" key="4">
    <source>
        <dbReference type="Pfam" id="PF12684"/>
    </source>
</evidence>
<protein>
    <recommendedName>
        <fullName evidence="4">Putative exodeoxyribonuclease 8 PDDEXK-like domain-containing protein</fullName>
    </recommendedName>
</protein>
<keyword evidence="3" id="KW-0067">ATP-binding</keyword>
<name>A0A1I2RL31_9LACO</name>
<keyword evidence="2" id="KW-0347">Helicase</keyword>
<gene>
    <name evidence="5" type="ORF">SAMN02910432_01266</name>
</gene>